<dbReference type="EMBL" id="CAJNAP010000001">
    <property type="protein sequence ID" value="CAE6486698.1"/>
    <property type="molecule type" value="Genomic_DNA"/>
</dbReference>
<gene>
    <name evidence="1" type="ORF">NMYAN_10447</name>
</gene>
<dbReference type="AlphaFoldDB" id="A0A8H8YY01"/>
<organism evidence="1 2">
    <name type="scientific">Nitrosomonas nitrosa</name>
    <dbReference type="NCBI Taxonomy" id="52442"/>
    <lineage>
        <taxon>Bacteria</taxon>
        <taxon>Pseudomonadati</taxon>
        <taxon>Pseudomonadota</taxon>
        <taxon>Betaproteobacteria</taxon>
        <taxon>Nitrosomonadales</taxon>
        <taxon>Nitrosomonadaceae</taxon>
        <taxon>Nitrosomonas</taxon>
    </lineage>
</organism>
<protein>
    <submittedName>
        <fullName evidence="1">Uncharacterized protein</fullName>
    </submittedName>
</protein>
<accession>A0A8H8YY01</accession>
<name>A0A8H8YY01_9PROT</name>
<reference evidence="1" key="1">
    <citation type="submission" date="2021-02" db="EMBL/GenBank/DDBJ databases">
        <authorList>
            <person name="Han P."/>
        </authorList>
    </citation>
    <scope>NUCLEOTIDE SEQUENCE</scope>
    <source>
        <strain evidence="1">Nitrosomonas nitrosa 18-3D</strain>
    </source>
</reference>
<sequence>MELLDDNILFSASDLNQALNEALFLCKKTPTNLLSKS</sequence>
<comment type="caution">
    <text evidence="1">The sequence shown here is derived from an EMBL/GenBank/DDBJ whole genome shotgun (WGS) entry which is preliminary data.</text>
</comment>
<proteinExistence type="predicted"/>
<dbReference type="Proteomes" id="UP000601736">
    <property type="component" value="Unassembled WGS sequence"/>
</dbReference>
<evidence type="ECO:0000313" key="1">
    <source>
        <dbReference type="EMBL" id="CAE6486698.1"/>
    </source>
</evidence>
<evidence type="ECO:0000313" key="2">
    <source>
        <dbReference type="Proteomes" id="UP000601736"/>
    </source>
</evidence>